<dbReference type="AlphaFoldDB" id="A0A1G6GHH7"/>
<reference evidence="2 3" key="1">
    <citation type="submission" date="2016-06" db="EMBL/GenBank/DDBJ databases">
        <authorList>
            <person name="Olsen C.W."/>
            <person name="Carey S."/>
            <person name="Hinshaw L."/>
            <person name="Karasin A.I."/>
        </authorList>
    </citation>
    <scope>NUCLEOTIDE SEQUENCE [LARGE SCALE GENOMIC DNA]</scope>
    <source>
        <strain evidence="2 3">LZ-22</strain>
    </source>
</reference>
<gene>
    <name evidence="2" type="ORF">GA0111570_103274</name>
</gene>
<dbReference type="InterPro" id="IPR017517">
    <property type="entry name" value="Maleyloyr_isom"/>
</dbReference>
<dbReference type="Proteomes" id="UP000199086">
    <property type="component" value="Unassembled WGS sequence"/>
</dbReference>
<proteinExistence type="predicted"/>
<dbReference type="PROSITE" id="PS51257">
    <property type="entry name" value="PROKAR_LIPOPROTEIN"/>
    <property type="match status" value="1"/>
</dbReference>
<sequence>MVRRESSVGATQPGPAGLACSMDTSTLAQRERHAMADLMLEVGPDAPTLCKGWTAYDLAAHLWVREADPVGAVGIAVPPLAGVTEARIAKAKKQHPFAELVGMVRSGPPKVSWARPMDAVANTLEYLVHHEDVRRGADASIAAREMSAEDDAEIMDRLRQVAMLQLGRRGVRTVLVDAKTGRKVEAGQGGVVTVTGTPTELALYAFGREAAAHVEVLGPLAPAGPDD</sequence>
<feature type="region of interest" description="Disordered" evidence="1">
    <location>
        <begin position="1"/>
        <end position="20"/>
    </location>
</feature>
<protein>
    <submittedName>
        <fullName evidence="2">TIGR03085 family protein</fullName>
    </submittedName>
</protein>
<dbReference type="NCBIfam" id="TIGR03085">
    <property type="entry name" value="TIGR03085 family metal-binding protein"/>
    <property type="match status" value="1"/>
</dbReference>
<keyword evidence="3" id="KW-1185">Reference proteome</keyword>
<evidence type="ECO:0000313" key="3">
    <source>
        <dbReference type="Proteomes" id="UP000199086"/>
    </source>
</evidence>
<dbReference type="InterPro" id="IPR034660">
    <property type="entry name" value="DinB/YfiT-like"/>
</dbReference>
<organism evidence="2 3">
    <name type="scientific">Raineyella antarctica</name>
    <dbReference type="NCBI Taxonomy" id="1577474"/>
    <lineage>
        <taxon>Bacteria</taxon>
        <taxon>Bacillati</taxon>
        <taxon>Actinomycetota</taxon>
        <taxon>Actinomycetes</taxon>
        <taxon>Propionibacteriales</taxon>
        <taxon>Propionibacteriaceae</taxon>
        <taxon>Raineyella</taxon>
    </lineage>
</organism>
<dbReference type="SUPFAM" id="SSF109854">
    <property type="entry name" value="DinB/YfiT-like putative metalloenzymes"/>
    <property type="match status" value="1"/>
</dbReference>
<evidence type="ECO:0000313" key="2">
    <source>
        <dbReference type="EMBL" id="SDB81404.1"/>
    </source>
</evidence>
<dbReference type="EMBL" id="FMYF01000003">
    <property type="protein sequence ID" value="SDB81404.1"/>
    <property type="molecule type" value="Genomic_DNA"/>
</dbReference>
<dbReference type="InterPro" id="IPR017519">
    <property type="entry name" value="CHP03085"/>
</dbReference>
<accession>A0A1G6GHH7</accession>
<dbReference type="STRING" id="1577474.GA0111570_103274"/>
<evidence type="ECO:0000256" key="1">
    <source>
        <dbReference type="SAM" id="MobiDB-lite"/>
    </source>
</evidence>
<dbReference type="NCBIfam" id="TIGR03083">
    <property type="entry name" value="maleylpyruvate isomerase family mycothiol-dependent enzyme"/>
    <property type="match status" value="1"/>
</dbReference>
<name>A0A1G6GHH7_9ACTN</name>